<evidence type="ECO:0000313" key="4">
    <source>
        <dbReference type="Proteomes" id="UP000018877"/>
    </source>
</evidence>
<dbReference type="Pfam" id="PF02517">
    <property type="entry name" value="Rce1-like"/>
    <property type="match status" value="1"/>
</dbReference>
<feature type="transmembrane region" description="Helical" evidence="1">
    <location>
        <begin position="177"/>
        <end position="198"/>
    </location>
</feature>
<keyword evidence="4" id="KW-1185">Reference proteome</keyword>
<dbReference type="RefSeq" id="WP_024028066.1">
    <property type="nucleotide sequence ID" value="NZ_ALAN01000059.1"/>
</dbReference>
<dbReference type="InterPro" id="IPR003675">
    <property type="entry name" value="Rce1/LyrA-like_dom"/>
</dbReference>
<dbReference type="EMBL" id="ALAN01000059">
    <property type="protein sequence ID" value="ETI68952.1"/>
    <property type="molecule type" value="Genomic_DNA"/>
</dbReference>
<evidence type="ECO:0000256" key="1">
    <source>
        <dbReference type="SAM" id="Phobius"/>
    </source>
</evidence>
<protein>
    <recommendedName>
        <fullName evidence="2">CAAX prenyl protease 2/Lysostaphin resistance protein A-like domain-containing protein</fullName>
    </recommendedName>
</protein>
<feature type="transmembrane region" description="Helical" evidence="1">
    <location>
        <begin position="204"/>
        <end position="223"/>
    </location>
</feature>
<organism evidence="3 4">
    <name type="scientific">Neobacillus vireti LMG 21834</name>
    <dbReference type="NCBI Taxonomy" id="1131730"/>
    <lineage>
        <taxon>Bacteria</taxon>
        <taxon>Bacillati</taxon>
        <taxon>Bacillota</taxon>
        <taxon>Bacilli</taxon>
        <taxon>Bacillales</taxon>
        <taxon>Bacillaceae</taxon>
        <taxon>Neobacillus</taxon>
    </lineage>
</organism>
<feature type="transmembrane region" description="Helical" evidence="1">
    <location>
        <begin position="101"/>
        <end position="125"/>
    </location>
</feature>
<dbReference type="GO" id="GO:0080120">
    <property type="term" value="P:CAAX-box protein maturation"/>
    <property type="evidence" value="ECO:0007669"/>
    <property type="project" value="UniProtKB-ARBA"/>
</dbReference>
<dbReference type="Proteomes" id="UP000018877">
    <property type="component" value="Unassembled WGS sequence"/>
</dbReference>
<keyword evidence="1" id="KW-1133">Transmembrane helix</keyword>
<evidence type="ECO:0000313" key="3">
    <source>
        <dbReference type="EMBL" id="ETI68952.1"/>
    </source>
</evidence>
<evidence type="ECO:0000259" key="2">
    <source>
        <dbReference type="Pfam" id="PF02517"/>
    </source>
</evidence>
<keyword evidence="1" id="KW-0472">Membrane</keyword>
<dbReference type="GO" id="GO:0004175">
    <property type="term" value="F:endopeptidase activity"/>
    <property type="evidence" value="ECO:0007669"/>
    <property type="project" value="UniProtKB-ARBA"/>
</dbReference>
<accession>A0AB94IPM1</accession>
<reference evidence="3 4" key="1">
    <citation type="journal article" date="2014" name="Environ. Microbiol.">
        <title>The nitrate-ammonifying and nosZ-carrying bacterium Bacillus vireti is a potent source and sink for nitric and nitrous oxide under high nitrate conditions.</title>
        <authorList>
            <person name="Mania D."/>
            <person name="Heylen K."/>
            <person name="van Spanning R.J."/>
            <person name="Frostegard A."/>
        </authorList>
    </citation>
    <scope>NUCLEOTIDE SEQUENCE [LARGE SCALE GENOMIC DNA]</scope>
    <source>
        <strain evidence="3 4">LMG 21834</strain>
    </source>
</reference>
<comment type="caution">
    <text evidence="3">The sequence shown here is derived from an EMBL/GenBank/DDBJ whole genome shotgun (WGS) entry which is preliminary data.</text>
</comment>
<feature type="transmembrane region" description="Helical" evidence="1">
    <location>
        <begin position="230"/>
        <end position="251"/>
    </location>
</feature>
<dbReference type="AlphaFoldDB" id="A0AB94IPM1"/>
<sequence>MGKLQVHSSQKVDIVTQNRLLNLPLMVLPARTILFAAIQFLFVYLLGFTWQQSVAWWPFFAIITNIIMYILLSNLARREGNTYLDLIHFDKILFKQDLKKVLWVLPIGGGVGFAGMYAASYVMYGNPIPPDNMILPLPLWAGFIALIVFPITNSLVEIPTYMGYCFPRLEILWKSKIATLVVSAFFLSFQHFTLPIIINDGKYMLWHFICFIPLALVVGFIYIKIRRLVPIMIVHWLMDVLAVLGVFILSIS</sequence>
<gene>
    <name evidence="3" type="ORF">BAVI_09331</name>
</gene>
<feature type="transmembrane region" description="Helical" evidence="1">
    <location>
        <begin position="21"/>
        <end position="48"/>
    </location>
</feature>
<proteinExistence type="predicted"/>
<keyword evidence="1" id="KW-0812">Transmembrane</keyword>
<feature type="transmembrane region" description="Helical" evidence="1">
    <location>
        <begin position="54"/>
        <end position="72"/>
    </location>
</feature>
<feature type="transmembrane region" description="Helical" evidence="1">
    <location>
        <begin position="137"/>
        <end position="156"/>
    </location>
</feature>
<name>A0AB94IPM1_9BACI</name>
<feature type="domain" description="CAAX prenyl protease 2/Lysostaphin resistance protein A-like" evidence="2">
    <location>
        <begin position="143"/>
        <end position="240"/>
    </location>
</feature>